<accession>A0A0F5I9Q1</accession>
<dbReference type="GO" id="GO:0016879">
    <property type="term" value="F:ligase activity, forming carbon-nitrogen bonds"/>
    <property type="evidence" value="ECO:0007669"/>
    <property type="project" value="UniProtKB-UniRule"/>
</dbReference>
<feature type="binding site" evidence="3">
    <location>
        <position position="101"/>
    </location>
    <ligand>
        <name>ATP</name>
        <dbReference type="ChEBI" id="CHEBI:30616"/>
    </ligand>
</feature>
<dbReference type="SUPFAM" id="SSF52374">
    <property type="entry name" value="Nucleotidylyl transferase"/>
    <property type="match status" value="1"/>
</dbReference>
<protein>
    <recommendedName>
        <fullName evidence="3">tRNA(Met) cytidine acetate ligase</fullName>
        <ecNumber evidence="3">6.3.4.-</ecNumber>
    </recommendedName>
</protein>
<feature type="binding site" evidence="3">
    <location>
        <begin position="7"/>
        <end position="20"/>
    </location>
    <ligand>
        <name>ATP</name>
        <dbReference type="ChEBI" id="CHEBI:30616"/>
    </ligand>
</feature>
<keyword evidence="3" id="KW-0820">tRNA-binding</keyword>
<dbReference type="EC" id="6.3.4.-" evidence="3"/>
<feature type="binding site" evidence="3">
    <location>
        <position position="162"/>
    </location>
    <ligand>
        <name>ATP</name>
        <dbReference type="ChEBI" id="CHEBI:30616"/>
    </ligand>
</feature>
<comment type="catalytic activity">
    <reaction evidence="3">
        <text>cytidine(34) in elongator tRNA(Met) + acetate + ATP = N(4)-acetylcytidine(34) in elongator tRNA(Met) + AMP + diphosphate</text>
        <dbReference type="Rhea" id="RHEA:58144"/>
        <dbReference type="Rhea" id="RHEA-COMP:10693"/>
        <dbReference type="Rhea" id="RHEA-COMP:10694"/>
        <dbReference type="ChEBI" id="CHEBI:30089"/>
        <dbReference type="ChEBI" id="CHEBI:30616"/>
        <dbReference type="ChEBI" id="CHEBI:33019"/>
        <dbReference type="ChEBI" id="CHEBI:74900"/>
        <dbReference type="ChEBI" id="CHEBI:82748"/>
        <dbReference type="ChEBI" id="CHEBI:456215"/>
    </reaction>
</comment>
<dbReference type="InterPro" id="IPR008513">
    <property type="entry name" value="tRNA(Met)_cyd_acetate_ligase"/>
</dbReference>
<gene>
    <name evidence="3" type="primary">tmcAL</name>
    <name evidence="4" type="ORF">QY95_00105</name>
</gene>
<evidence type="ECO:0000313" key="4">
    <source>
        <dbReference type="EMBL" id="KKB42256.1"/>
    </source>
</evidence>
<keyword evidence="3" id="KW-0694">RNA-binding</keyword>
<proteinExistence type="inferred from homology"/>
<dbReference type="InterPro" id="IPR014729">
    <property type="entry name" value="Rossmann-like_a/b/a_fold"/>
</dbReference>
<evidence type="ECO:0000256" key="3">
    <source>
        <dbReference type="HAMAP-Rule" id="MF_01539"/>
    </source>
</evidence>
<keyword evidence="1 3" id="KW-0436">Ligase</keyword>
<dbReference type="PANTHER" id="PTHR37825:SF1">
    <property type="entry name" value="TRNA(MET) CYTIDINE ACETATE LIGASE"/>
    <property type="match status" value="1"/>
</dbReference>
<keyword evidence="3" id="KW-0067">ATP-binding</keyword>
<dbReference type="STRING" id="1221996.QY95_00105"/>
<dbReference type="PANTHER" id="PTHR37825">
    <property type="entry name" value="TRNA(MET) CYTIDINE ACETATE LIGASE"/>
    <property type="match status" value="1"/>
</dbReference>
<dbReference type="HAMAP" id="MF_01539">
    <property type="entry name" value="TmcAL"/>
    <property type="match status" value="1"/>
</dbReference>
<dbReference type="GO" id="GO:0006400">
    <property type="term" value="P:tRNA modification"/>
    <property type="evidence" value="ECO:0007669"/>
    <property type="project" value="UniProtKB-UniRule"/>
</dbReference>
<dbReference type="Gene3D" id="3.40.50.620">
    <property type="entry name" value="HUPs"/>
    <property type="match status" value="1"/>
</dbReference>
<dbReference type="GO" id="GO:0005524">
    <property type="term" value="F:ATP binding"/>
    <property type="evidence" value="ECO:0007669"/>
    <property type="project" value="UniProtKB-KW"/>
</dbReference>
<name>A0A0F5I9Q1_BACTR</name>
<dbReference type="GO" id="GO:0005737">
    <property type="term" value="C:cytoplasm"/>
    <property type="evidence" value="ECO:0007669"/>
    <property type="project" value="UniProtKB-SubCell"/>
</dbReference>
<comment type="caution">
    <text evidence="3">Lacks conserved residue(s) required for the propagation of feature annotation.</text>
</comment>
<feature type="binding site" evidence="3">
    <location>
        <position position="187"/>
    </location>
    <ligand>
        <name>ATP</name>
        <dbReference type="ChEBI" id="CHEBI:30616"/>
    </ligand>
</feature>
<organism evidence="4 5">
    <name type="scientific">Bacillus thermotolerans</name>
    <name type="common">Quasibacillus thermotolerans</name>
    <dbReference type="NCBI Taxonomy" id="1221996"/>
    <lineage>
        <taxon>Bacteria</taxon>
        <taxon>Bacillati</taxon>
        <taxon>Bacillota</taxon>
        <taxon>Bacilli</taxon>
        <taxon>Bacillales</taxon>
        <taxon>Bacillaceae</taxon>
        <taxon>Bacillus</taxon>
    </lineage>
</organism>
<keyword evidence="3" id="KW-0547">Nucleotide-binding</keyword>
<sequence>MKTVGIIVEYNPFHNGHLYHARQARQAAKADLVIAVMSGHFLQRGEPAIVNKWARARMALENGVDLVVELPYAFSVQKAEYFSKGAVSILHELSCNSFCFGSENGRIGDFLLSAEQVEASSHLLNPLIRKHMRKGVSFPKAQTLAREELFEDTLPLDLSQPNNILGFHYVQANRTLETPMEPLTIKRQQAGFHEEALSDQPIASATGIRKAIHERKGLKAVEQYVPPSVFKELTRYYNYYGQLHSWELYWPLLKYRLLSSSPSELACLYEVTEGIEYRLQQAARSASSFTDFMQAVKTKRYTWTRIQRMLVHILLNVPKEEMNEALESARYIRLLGMNGKGRQYLNEIKKNLSLPLITKAAAYKKELALDIKATEVYALGLEPYSSHSLVLSEYNEPPVILT</sequence>
<dbReference type="Proteomes" id="UP000031563">
    <property type="component" value="Unassembled WGS sequence"/>
</dbReference>
<evidence type="ECO:0000256" key="1">
    <source>
        <dbReference type="ARBA" id="ARBA00022598"/>
    </source>
</evidence>
<evidence type="ECO:0000256" key="2">
    <source>
        <dbReference type="ARBA" id="ARBA00022694"/>
    </source>
</evidence>
<comment type="function">
    <text evidence="3">Catalyzes the formation of N(4)-acetylcytidine (ac(4)C) at the wobble position of elongator tRNA(Met), using acetate and ATP as substrates. First activates an acetate ion to form acetyladenylate (Ac-AMP) and then transfers the acetyl group to tRNA to form ac(4)C34.</text>
</comment>
<dbReference type="AlphaFoldDB" id="A0A0F5I9Q1"/>
<dbReference type="NCBIfam" id="NF010191">
    <property type="entry name" value="PRK13670.1"/>
    <property type="match status" value="1"/>
</dbReference>
<evidence type="ECO:0000313" key="5">
    <source>
        <dbReference type="Proteomes" id="UP000031563"/>
    </source>
</evidence>
<dbReference type="RefSeq" id="WP_040036492.1">
    <property type="nucleotide sequence ID" value="NZ_JWIQ02000011.1"/>
</dbReference>
<comment type="caution">
    <text evidence="4">The sequence shown here is derived from an EMBL/GenBank/DDBJ whole genome shotgun (WGS) entry which is preliminary data.</text>
</comment>
<comment type="similarity">
    <text evidence="3">Belongs to the TmcAL family.</text>
</comment>
<keyword evidence="3" id="KW-0963">Cytoplasm</keyword>
<reference evidence="4" key="1">
    <citation type="submission" date="2015-02" db="EMBL/GenBank/DDBJ databases">
        <title>Genome Assembly of Bacillaceae bacterium MTCC 8252.</title>
        <authorList>
            <person name="Verma A."/>
            <person name="Khatri I."/>
            <person name="Mual P."/>
            <person name="Subramanian S."/>
            <person name="Krishnamurthi S."/>
        </authorList>
    </citation>
    <scope>NUCLEOTIDE SEQUENCE [LARGE SCALE GENOMIC DNA]</scope>
    <source>
        <strain evidence="4">MTCC 8252</strain>
    </source>
</reference>
<comment type="subcellular location">
    <subcellularLocation>
        <location evidence="3">Cytoplasm</location>
    </subcellularLocation>
</comment>
<keyword evidence="2 3" id="KW-0819">tRNA processing</keyword>
<dbReference type="GO" id="GO:0000049">
    <property type="term" value="F:tRNA binding"/>
    <property type="evidence" value="ECO:0007669"/>
    <property type="project" value="UniProtKB-KW"/>
</dbReference>
<dbReference type="EMBL" id="JWIR02000012">
    <property type="protein sequence ID" value="KKB42256.1"/>
    <property type="molecule type" value="Genomic_DNA"/>
</dbReference>
<dbReference type="Pfam" id="PF05636">
    <property type="entry name" value="HIGH_NTase1"/>
    <property type="match status" value="1"/>
</dbReference>
<dbReference type="OrthoDB" id="9769796at2"/>
<keyword evidence="5" id="KW-1185">Reference proteome</keyword>